<dbReference type="GeneID" id="24809990"/>
<feature type="transmembrane region" description="Helical" evidence="1">
    <location>
        <begin position="260"/>
        <end position="277"/>
    </location>
</feature>
<dbReference type="Proteomes" id="UP000033096">
    <property type="component" value="Chromosome"/>
</dbReference>
<dbReference type="Pfam" id="PF13194">
    <property type="entry name" value="DUF4010"/>
    <property type="match status" value="1"/>
</dbReference>
<dbReference type="RefSeq" id="WP_231592538.1">
    <property type="nucleotide sequence ID" value="NZ_CP009520.1"/>
</dbReference>
<evidence type="ECO:0000259" key="2">
    <source>
        <dbReference type="Pfam" id="PF02308"/>
    </source>
</evidence>
<sequence>MTKLAISFLIGIMVGIEREHRGIEHEIFAGVRTYSITCITGMLAAFVSEAKGPGFVYVAALFFGAICCIITYSKIFLFKRIGVTSPISLFFIFVMGVLVGYDYGLFAIISSIVVAFLLIQKQPLHQFAGNLTKEELYNAIQFLAVTFILYPVVPDREFYGIINFRTAILIVILVSLISFLSYVLLRKFGTKRGICYSGFVGGFVNSEATTAALAGLSKLVEEMADPVLTGILLCNISMLIRNLVLALIVDPTGQTTLHMLPPQAVIILASVAIVLRYDKKFCPISGGELKIESPFSLGQAFKFGFAFTVILVVGSFAYKVAGTAGIYVTALGALVSSSGVIVSVTLLAVSGNISYATAANTAVLASLISTINKILLSKISGSPNLFALTKKTFGIITVFGILSLILWNFM</sequence>
<feature type="transmembrane region" description="Helical" evidence="1">
    <location>
        <begin position="28"/>
        <end position="47"/>
    </location>
</feature>
<feature type="transmembrane region" description="Helical" evidence="1">
    <location>
        <begin position="227"/>
        <end position="248"/>
    </location>
</feature>
<dbReference type="PATRIC" id="fig|1434123.4.peg.1874"/>
<dbReference type="AlphaFoldDB" id="A0A0E3Q3B1"/>
<evidence type="ECO:0000259" key="3">
    <source>
        <dbReference type="Pfam" id="PF13194"/>
    </source>
</evidence>
<feature type="transmembrane region" description="Helical" evidence="1">
    <location>
        <begin position="54"/>
        <end position="77"/>
    </location>
</feature>
<keyword evidence="1" id="KW-0812">Transmembrane</keyword>
<dbReference type="STRING" id="1434123.MSVAZ_1558"/>
<gene>
    <name evidence="4" type="ORF">MSVAZ_1558</name>
</gene>
<reference evidence="4 5" key="1">
    <citation type="submission" date="2014-07" db="EMBL/GenBank/DDBJ databases">
        <title>Methanogenic archaea and the global carbon cycle.</title>
        <authorList>
            <person name="Henriksen J.R."/>
            <person name="Luke J."/>
            <person name="Reinhart S."/>
            <person name="Benedict M.N."/>
            <person name="Youngblut N.D."/>
            <person name="Metcalf M.E."/>
            <person name="Whitaker R.J."/>
            <person name="Metcalf W.W."/>
        </authorList>
    </citation>
    <scope>NUCLEOTIDE SEQUENCE [LARGE SCALE GENOMIC DNA]</scope>
    <source>
        <strain evidence="4 5">Z-761</strain>
    </source>
</reference>
<feature type="transmembrane region" description="Helical" evidence="1">
    <location>
        <begin position="325"/>
        <end position="347"/>
    </location>
</feature>
<accession>A0A0E3Q3B1</accession>
<dbReference type="InterPro" id="IPR049177">
    <property type="entry name" value="MgtC_SapB_SrpB_YhiD_N"/>
</dbReference>
<keyword evidence="1" id="KW-1133">Transmembrane helix</keyword>
<feature type="domain" description="DUF4010" evidence="3">
    <location>
        <begin position="172"/>
        <end position="381"/>
    </location>
</feature>
<protein>
    <submittedName>
        <fullName evidence="4">MgtC family</fullName>
    </submittedName>
</protein>
<feature type="transmembrane region" description="Helical" evidence="1">
    <location>
        <begin position="159"/>
        <end position="185"/>
    </location>
</feature>
<dbReference type="PANTHER" id="PTHR39084">
    <property type="entry name" value="MEMBRANE PROTEIN-RELATED"/>
    <property type="match status" value="1"/>
</dbReference>
<evidence type="ECO:0000313" key="5">
    <source>
        <dbReference type="Proteomes" id="UP000033096"/>
    </source>
</evidence>
<dbReference type="InterPro" id="IPR025105">
    <property type="entry name" value="DUF4010"/>
</dbReference>
<organism evidence="4 5">
    <name type="scientific">Methanosarcina vacuolata Z-761</name>
    <dbReference type="NCBI Taxonomy" id="1434123"/>
    <lineage>
        <taxon>Archaea</taxon>
        <taxon>Methanobacteriati</taxon>
        <taxon>Methanobacteriota</taxon>
        <taxon>Stenosarchaea group</taxon>
        <taxon>Methanomicrobia</taxon>
        <taxon>Methanosarcinales</taxon>
        <taxon>Methanosarcinaceae</taxon>
        <taxon>Methanosarcina</taxon>
    </lineage>
</organism>
<dbReference type="PANTHER" id="PTHR39084:SF1">
    <property type="entry name" value="DUF4010 DOMAIN-CONTAINING PROTEIN"/>
    <property type="match status" value="1"/>
</dbReference>
<feature type="transmembrane region" description="Helical" evidence="1">
    <location>
        <begin position="89"/>
        <end position="116"/>
    </location>
</feature>
<evidence type="ECO:0000313" key="4">
    <source>
        <dbReference type="EMBL" id="AKB43827.1"/>
    </source>
</evidence>
<name>A0A0E3Q3B1_9EURY</name>
<feature type="domain" description="MgtC/SapB/SrpB/YhiD N-terminal" evidence="2">
    <location>
        <begin position="4"/>
        <end position="126"/>
    </location>
</feature>
<keyword evidence="5" id="KW-1185">Reference proteome</keyword>
<dbReference type="Pfam" id="PF02308">
    <property type="entry name" value="MgtC"/>
    <property type="match status" value="1"/>
</dbReference>
<keyword evidence="1" id="KW-0472">Membrane</keyword>
<proteinExistence type="predicted"/>
<feature type="transmembrane region" description="Helical" evidence="1">
    <location>
        <begin position="297"/>
        <end position="318"/>
    </location>
</feature>
<evidence type="ECO:0000256" key="1">
    <source>
        <dbReference type="SAM" id="Phobius"/>
    </source>
</evidence>
<feature type="transmembrane region" description="Helical" evidence="1">
    <location>
        <begin position="194"/>
        <end position="215"/>
    </location>
</feature>
<dbReference type="HOGENOM" id="CLU_036781_1_1_2"/>
<dbReference type="EMBL" id="CP009520">
    <property type="protein sequence ID" value="AKB43827.1"/>
    <property type="molecule type" value="Genomic_DNA"/>
</dbReference>
<feature type="transmembrane region" description="Helical" evidence="1">
    <location>
        <begin position="392"/>
        <end position="409"/>
    </location>
</feature>
<dbReference type="KEGG" id="mvc:MSVAZ_1558"/>